<feature type="transmembrane region" description="Helical" evidence="8">
    <location>
        <begin position="176"/>
        <end position="198"/>
    </location>
</feature>
<dbReference type="InterPro" id="IPR010065">
    <property type="entry name" value="AA_ABC_transptr_permease_3TM"/>
</dbReference>
<feature type="transmembrane region" description="Helical" evidence="8">
    <location>
        <begin position="218"/>
        <end position="242"/>
    </location>
</feature>
<dbReference type="SUPFAM" id="SSF161098">
    <property type="entry name" value="MetI-like"/>
    <property type="match status" value="1"/>
</dbReference>
<sequence>MKEKTLKKIWDLLVVFTIFNMIFLLVIYKNPDFKFNSIILGQYVGLLGQGYFYTIGISIISLILSLVFSGLLFAMSISKHKWLNYFYTCFTQIALGVPLMVHIIVLYFFLTSAIGIRNPLVGGTLILSLYMSCYFAKTFEGAYKDISSQQFKMMHILGLPKHICMIKIILPQMIKVTLPTLTSHFALLVKSTALLSLISVPEFTQMINLFNSKTLEFVTGYVLLAIGYLAITIPLSICANWLNKKVVQR</sequence>
<comment type="caution">
    <text evidence="10">The sequence shown here is derived from an EMBL/GenBank/DDBJ whole genome shotgun (WGS) entry which is preliminary data.</text>
</comment>
<keyword evidence="11" id="KW-1185">Reference proteome</keyword>
<evidence type="ECO:0000313" key="11">
    <source>
        <dbReference type="Proteomes" id="UP001169242"/>
    </source>
</evidence>
<feature type="transmembrane region" description="Helical" evidence="8">
    <location>
        <begin position="116"/>
        <end position="136"/>
    </location>
</feature>
<dbReference type="Pfam" id="PF00528">
    <property type="entry name" value="BPD_transp_1"/>
    <property type="match status" value="1"/>
</dbReference>
<dbReference type="PROSITE" id="PS50928">
    <property type="entry name" value="ABC_TM1"/>
    <property type="match status" value="1"/>
</dbReference>
<feature type="transmembrane region" description="Helical" evidence="8">
    <location>
        <begin position="85"/>
        <end position="110"/>
    </location>
</feature>
<comment type="subcellular location">
    <subcellularLocation>
        <location evidence="1 8">Cell membrane</location>
        <topology evidence="1 8">Multi-pass membrane protein</topology>
    </subcellularLocation>
</comment>
<dbReference type="GO" id="GO:0006865">
    <property type="term" value="P:amino acid transport"/>
    <property type="evidence" value="ECO:0007669"/>
    <property type="project" value="UniProtKB-KW"/>
</dbReference>
<dbReference type="GO" id="GO:0022857">
    <property type="term" value="F:transmembrane transporter activity"/>
    <property type="evidence" value="ECO:0007669"/>
    <property type="project" value="InterPro"/>
</dbReference>
<evidence type="ECO:0000256" key="6">
    <source>
        <dbReference type="ARBA" id="ARBA00022989"/>
    </source>
</evidence>
<dbReference type="Proteomes" id="UP001169242">
    <property type="component" value="Unassembled WGS sequence"/>
</dbReference>
<dbReference type="NCBIfam" id="TIGR01726">
    <property type="entry name" value="HEQRo_perm_3TM"/>
    <property type="match status" value="1"/>
</dbReference>
<dbReference type="PANTHER" id="PTHR30614:SF0">
    <property type="entry name" value="L-CYSTINE TRANSPORT SYSTEM PERMEASE PROTEIN TCYL"/>
    <property type="match status" value="1"/>
</dbReference>
<organism evidence="10 11">
    <name type="scientific">Holtiella tumoricola</name>
    <dbReference type="NCBI Taxonomy" id="3018743"/>
    <lineage>
        <taxon>Bacteria</taxon>
        <taxon>Bacillati</taxon>
        <taxon>Bacillota</taxon>
        <taxon>Clostridia</taxon>
        <taxon>Lachnospirales</taxon>
        <taxon>Cellulosilyticaceae</taxon>
        <taxon>Holtiella</taxon>
    </lineage>
</organism>
<gene>
    <name evidence="10" type="ORF">PBV87_16315</name>
</gene>
<keyword evidence="2 8" id="KW-0813">Transport</keyword>
<keyword evidence="5" id="KW-0029">Amino-acid transport</keyword>
<dbReference type="InterPro" id="IPR000515">
    <property type="entry name" value="MetI-like"/>
</dbReference>
<dbReference type="PANTHER" id="PTHR30614">
    <property type="entry name" value="MEMBRANE COMPONENT OF AMINO ACID ABC TRANSPORTER"/>
    <property type="match status" value="1"/>
</dbReference>
<evidence type="ECO:0000256" key="3">
    <source>
        <dbReference type="ARBA" id="ARBA00022475"/>
    </source>
</evidence>
<dbReference type="CDD" id="cd06261">
    <property type="entry name" value="TM_PBP2"/>
    <property type="match status" value="1"/>
</dbReference>
<evidence type="ECO:0000256" key="5">
    <source>
        <dbReference type="ARBA" id="ARBA00022970"/>
    </source>
</evidence>
<evidence type="ECO:0000256" key="7">
    <source>
        <dbReference type="ARBA" id="ARBA00023136"/>
    </source>
</evidence>
<feature type="transmembrane region" description="Helical" evidence="8">
    <location>
        <begin position="50"/>
        <end position="73"/>
    </location>
</feature>
<evidence type="ECO:0000313" key="10">
    <source>
        <dbReference type="EMBL" id="MDA3733041.1"/>
    </source>
</evidence>
<keyword evidence="6 8" id="KW-1133">Transmembrane helix</keyword>
<comment type="similarity">
    <text evidence="8">Belongs to the binding-protein-dependent transport system permease family.</text>
</comment>
<reference evidence="10" key="1">
    <citation type="journal article" date="2023" name="Int. J. Syst. Evol. Microbiol.">
        <title>&lt;i&gt;Holtiella tumoricola&lt;/i&gt; gen. nov. sp. nov., isolated from a human clinical sample.</title>
        <authorList>
            <person name="Allen-Vercoe E."/>
            <person name="Daigneault M.C."/>
            <person name="Vancuren S.J."/>
            <person name="Cochrane K."/>
            <person name="O'Neal L.L."/>
            <person name="Sankaranarayanan K."/>
            <person name="Lawson P.A."/>
        </authorList>
    </citation>
    <scope>NUCLEOTIDE SEQUENCE</scope>
    <source>
        <strain evidence="10">CC70A</strain>
    </source>
</reference>
<evidence type="ECO:0000256" key="2">
    <source>
        <dbReference type="ARBA" id="ARBA00022448"/>
    </source>
</evidence>
<dbReference type="InterPro" id="IPR043429">
    <property type="entry name" value="ArtM/GltK/GlnP/TcyL/YhdX-like"/>
</dbReference>
<dbReference type="RefSeq" id="WP_271012975.1">
    <property type="nucleotide sequence ID" value="NZ_JAQIFT010000059.1"/>
</dbReference>
<keyword evidence="4 8" id="KW-0812">Transmembrane</keyword>
<dbReference type="EMBL" id="JAQIFT010000059">
    <property type="protein sequence ID" value="MDA3733041.1"/>
    <property type="molecule type" value="Genomic_DNA"/>
</dbReference>
<name>A0AA42DQJ1_9FIRM</name>
<feature type="domain" description="ABC transmembrane type-1" evidence="9">
    <location>
        <begin position="51"/>
        <end position="239"/>
    </location>
</feature>
<dbReference type="AlphaFoldDB" id="A0AA42DQJ1"/>
<keyword evidence="3" id="KW-1003">Cell membrane</keyword>
<accession>A0AA42DQJ1</accession>
<evidence type="ECO:0000259" key="9">
    <source>
        <dbReference type="PROSITE" id="PS50928"/>
    </source>
</evidence>
<evidence type="ECO:0000256" key="8">
    <source>
        <dbReference type="RuleBase" id="RU363032"/>
    </source>
</evidence>
<proteinExistence type="inferred from homology"/>
<feature type="transmembrane region" description="Helical" evidence="8">
    <location>
        <begin position="12"/>
        <end position="30"/>
    </location>
</feature>
<keyword evidence="7 8" id="KW-0472">Membrane</keyword>
<evidence type="ECO:0000256" key="4">
    <source>
        <dbReference type="ARBA" id="ARBA00022692"/>
    </source>
</evidence>
<dbReference type="Gene3D" id="1.10.3720.10">
    <property type="entry name" value="MetI-like"/>
    <property type="match status" value="1"/>
</dbReference>
<dbReference type="InterPro" id="IPR035906">
    <property type="entry name" value="MetI-like_sf"/>
</dbReference>
<protein>
    <submittedName>
        <fullName evidence="10">ABC transporter permease subunit</fullName>
    </submittedName>
</protein>
<evidence type="ECO:0000256" key="1">
    <source>
        <dbReference type="ARBA" id="ARBA00004651"/>
    </source>
</evidence>
<dbReference type="GO" id="GO:0043190">
    <property type="term" value="C:ATP-binding cassette (ABC) transporter complex"/>
    <property type="evidence" value="ECO:0007669"/>
    <property type="project" value="InterPro"/>
</dbReference>